<evidence type="ECO:0000256" key="1">
    <source>
        <dbReference type="SAM" id="MobiDB-lite"/>
    </source>
</evidence>
<organism evidence="2 3">
    <name type="scientific">Nitrobacter winogradskyi</name>
    <name type="common">Nitrobacter agilis</name>
    <dbReference type="NCBI Taxonomy" id="913"/>
    <lineage>
        <taxon>Bacteria</taxon>
        <taxon>Pseudomonadati</taxon>
        <taxon>Pseudomonadota</taxon>
        <taxon>Alphaproteobacteria</taxon>
        <taxon>Hyphomicrobiales</taxon>
        <taxon>Nitrobacteraceae</taxon>
        <taxon>Nitrobacter</taxon>
    </lineage>
</organism>
<dbReference type="Proteomes" id="UP000318825">
    <property type="component" value="Unassembled WGS sequence"/>
</dbReference>
<name>A0A4Y3WFL6_NITWI</name>
<feature type="compositionally biased region" description="Basic and acidic residues" evidence="1">
    <location>
        <begin position="10"/>
        <end position="32"/>
    </location>
</feature>
<protein>
    <submittedName>
        <fullName evidence="2">Uncharacterized protein</fullName>
    </submittedName>
</protein>
<proteinExistence type="predicted"/>
<comment type="caution">
    <text evidence="2">The sequence shown here is derived from an EMBL/GenBank/DDBJ whole genome shotgun (WGS) entry which is preliminary data.</text>
</comment>
<reference evidence="2 3" key="1">
    <citation type="submission" date="2019-06" db="EMBL/GenBank/DDBJ databases">
        <title>Whole genome shotgun sequence of Nitrobacter winogradskyi NBRC 14297.</title>
        <authorList>
            <person name="Hosoyama A."/>
            <person name="Uohara A."/>
            <person name="Ohji S."/>
            <person name="Ichikawa N."/>
        </authorList>
    </citation>
    <scope>NUCLEOTIDE SEQUENCE [LARGE SCALE GENOMIC DNA]</scope>
    <source>
        <strain evidence="2 3">NBRC 14297</strain>
    </source>
</reference>
<dbReference type="EMBL" id="BJNF01000081">
    <property type="protein sequence ID" value="GEC16900.1"/>
    <property type="molecule type" value="Genomic_DNA"/>
</dbReference>
<feature type="region of interest" description="Disordered" evidence="1">
    <location>
        <begin position="9"/>
        <end position="98"/>
    </location>
</feature>
<feature type="compositionally biased region" description="Basic and acidic residues" evidence="1">
    <location>
        <begin position="66"/>
        <end position="80"/>
    </location>
</feature>
<dbReference type="AlphaFoldDB" id="A0A4Y3WFL6"/>
<sequence length="98" mass="10793">MIFWIGQILHHADGRSEERADDKSGKYKREDSTPGGAGEYETDGQGEQPAKDGAGYNAKCTCTQKNRQDSAERGSLRYADDIGTDQGIAEQSLENRPR</sequence>
<evidence type="ECO:0000313" key="2">
    <source>
        <dbReference type="EMBL" id="GEC16900.1"/>
    </source>
</evidence>
<gene>
    <name evidence="2" type="ORF">NWI01_27920</name>
</gene>
<accession>A0A4Y3WFL6</accession>
<evidence type="ECO:0000313" key="3">
    <source>
        <dbReference type="Proteomes" id="UP000318825"/>
    </source>
</evidence>